<dbReference type="InterPro" id="IPR003661">
    <property type="entry name" value="HisK_dim/P_dom"/>
</dbReference>
<evidence type="ECO:0000256" key="3">
    <source>
        <dbReference type="ARBA" id="ARBA00022553"/>
    </source>
</evidence>
<evidence type="ECO:0000259" key="6">
    <source>
        <dbReference type="PROSITE" id="PS50109"/>
    </source>
</evidence>
<dbReference type="KEGG" id="dgo:DGo_CA1267"/>
<reference evidence="7 8" key="1">
    <citation type="journal article" date="2012" name="PLoS ONE">
        <title>Genome sequence and transcriptome analysis of the radioresistant bacterium Deinococcus gobiensis: insights into the extreme environmental adaptations.</title>
        <authorList>
            <person name="Yuan M."/>
            <person name="Chen M."/>
            <person name="Zhang W."/>
            <person name="Lu W."/>
            <person name="Wang J."/>
            <person name="Yang M."/>
            <person name="Zhao P."/>
            <person name="Tang R."/>
            <person name="Li X."/>
            <person name="Hao Y."/>
            <person name="Zhou Z."/>
            <person name="Zhan Y."/>
            <person name="Yu H."/>
            <person name="Teng C."/>
            <person name="Yan Y."/>
            <person name="Ping S."/>
            <person name="Wang Y."/>
            <person name="Lin M."/>
        </authorList>
    </citation>
    <scope>NUCLEOTIDE SEQUENCE [LARGE SCALE GENOMIC DNA]</scope>
    <source>
        <strain evidence="7 8">I-0</strain>
    </source>
</reference>
<comment type="catalytic activity">
    <reaction evidence="1">
        <text>ATP + protein L-histidine = ADP + protein N-phospho-L-histidine.</text>
        <dbReference type="EC" id="2.7.13.3"/>
    </reaction>
</comment>
<dbReference type="SUPFAM" id="SSF47384">
    <property type="entry name" value="Homodimeric domain of signal transducing histidine kinase"/>
    <property type="match status" value="1"/>
</dbReference>
<dbReference type="InterPro" id="IPR004358">
    <property type="entry name" value="Sig_transdc_His_kin-like_C"/>
</dbReference>
<dbReference type="Gene3D" id="3.30.450.20">
    <property type="entry name" value="PAS domain"/>
    <property type="match status" value="1"/>
</dbReference>
<keyword evidence="3" id="KW-0597">Phosphoprotein</keyword>
<keyword evidence="8" id="KW-1185">Reference proteome</keyword>
<organism evidence="7 8">
    <name type="scientific">Deinococcus gobiensis (strain DSM 21396 / JCM 16679 / CGMCC 1.7299 / I-0)</name>
    <dbReference type="NCBI Taxonomy" id="745776"/>
    <lineage>
        <taxon>Bacteria</taxon>
        <taxon>Thermotogati</taxon>
        <taxon>Deinococcota</taxon>
        <taxon>Deinococci</taxon>
        <taxon>Deinococcales</taxon>
        <taxon>Deinococcaceae</taxon>
        <taxon>Deinococcus</taxon>
    </lineage>
</organism>
<dbReference type="FunFam" id="3.30.565.10:FF:000006">
    <property type="entry name" value="Sensor histidine kinase WalK"/>
    <property type="match status" value="1"/>
</dbReference>
<dbReference type="Pfam" id="PF02518">
    <property type="entry name" value="HATPase_c"/>
    <property type="match status" value="1"/>
</dbReference>
<dbReference type="SUPFAM" id="SSF55781">
    <property type="entry name" value="GAF domain-like"/>
    <property type="match status" value="2"/>
</dbReference>
<dbReference type="PANTHER" id="PTHR42878">
    <property type="entry name" value="TWO-COMPONENT HISTIDINE KINASE"/>
    <property type="match status" value="1"/>
</dbReference>
<dbReference type="PATRIC" id="fig|745776.4.peg.1304"/>
<dbReference type="SMART" id="SM00388">
    <property type="entry name" value="HisKA"/>
    <property type="match status" value="1"/>
</dbReference>
<sequence>MPEEVPLYRAWKGETVHNNELVIRAPGQPPRTVLVTGQPVTLPDGTVGGLVAQRDITRRQQQERALAERTGALDAFAALTEAVGSETDVTVLAKQAIDVLRARFSGDSAAYYAREDGQWRAQVWSLDVRAELAEVRSPFSDDHPLVAELLATQRPVFREGEAAARDHGEYLSDYASSGAYPMSVGGQVLGVLAVARRGAVSWTEGERAILRAVGRSLRLALERSEAARALEARNAELHTRTRWLESFAVLSHDLTVEGDPYALVRRAQGAMLPLLPSGHSMYWELEGGRWSVRSAVGEVAGSPQAGLLGSGLPAGGSPPLDRPWASGQPFYLDRAPQGTPGTVGGDYSVAALPVLVGGQPSGVLSITTAGAHQWDPVDKSLLETVVRSLGLALERARGLEQLAAERRKLEAANEELEAFAYSVSHDLRTPVRHILGFNSLLRQSLGAEVSSRVTRYLDVVAEAGQRMNVLIDAMLDLSRTARTDLSLARVNLGELLASVRAEVEPDAGDRRVEWSVGELPTVTADADTLRQVFVNLLTNALKYTRPRELTRIEIWAERRGTDWALLVRDNGVGFDPRYAENLFGVFQRLHRADDFEGTGVGLANVRRIIARHGGEVFAQGEVGQGATFGFTLPGA</sequence>
<dbReference type="CDD" id="cd00082">
    <property type="entry name" value="HisKA"/>
    <property type="match status" value="1"/>
</dbReference>
<protein>
    <recommendedName>
        <fullName evidence="2">histidine kinase</fullName>
        <ecNumber evidence="2">2.7.13.3</ecNumber>
    </recommendedName>
</protein>
<feature type="domain" description="Histidine kinase" evidence="6">
    <location>
        <begin position="422"/>
        <end position="635"/>
    </location>
</feature>
<dbReference type="InterPro" id="IPR036890">
    <property type="entry name" value="HATPase_C_sf"/>
</dbReference>
<dbReference type="PRINTS" id="PR00344">
    <property type="entry name" value="BCTRLSENSOR"/>
</dbReference>
<dbReference type="EMBL" id="CP002191">
    <property type="protein sequence ID" value="AFD25194.1"/>
    <property type="molecule type" value="Genomic_DNA"/>
</dbReference>
<dbReference type="InterPro" id="IPR003018">
    <property type="entry name" value="GAF"/>
</dbReference>
<evidence type="ECO:0000256" key="5">
    <source>
        <dbReference type="ARBA" id="ARBA00022777"/>
    </source>
</evidence>
<accession>H8GSC1</accession>
<dbReference type="STRING" id="745776.DGo_CA1267"/>
<evidence type="ECO:0000313" key="7">
    <source>
        <dbReference type="EMBL" id="AFD25194.1"/>
    </source>
</evidence>
<dbReference type="SMART" id="SM00065">
    <property type="entry name" value="GAF"/>
    <property type="match status" value="2"/>
</dbReference>
<dbReference type="SUPFAM" id="SSF55874">
    <property type="entry name" value="ATPase domain of HSP90 chaperone/DNA topoisomerase II/histidine kinase"/>
    <property type="match status" value="1"/>
</dbReference>
<keyword evidence="5 7" id="KW-0418">Kinase</keyword>
<dbReference type="InterPro" id="IPR005467">
    <property type="entry name" value="His_kinase_dom"/>
</dbReference>
<dbReference type="PANTHER" id="PTHR42878:SF15">
    <property type="entry name" value="BACTERIOPHYTOCHROME"/>
    <property type="match status" value="1"/>
</dbReference>
<dbReference type="Proteomes" id="UP000007575">
    <property type="component" value="Chromosome"/>
</dbReference>
<dbReference type="AlphaFoldDB" id="H8GSC1"/>
<dbReference type="Gene3D" id="3.30.450.40">
    <property type="match status" value="2"/>
</dbReference>
<dbReference type="HOGENOM" id="CLU_000445_114_41_0"/>
<dbReference type="InterPro" id="IPR050351">
    <property type="entry name" value="BphY/WalK/GraS-like"/>
</dbReference>
<dbReference type="Pfam" id="PF00512">
    <property type="entry name" value="HisKA"/>
    <property type="match status" value="1"/>
</dbReference>
<dbReference type="EC" id="2.7.13.3" evidence="2"/>
<proteinExistence type="predicted"/>
<evidence type="ECO:0000313" key="8">
    <source>
        <dbReference type="Proteomes" id="UP000007575"/>
    </source>
</evidence>
<dbReference type="InterPro" id="IPR029016">
    <property type="entry name" value="GAF-like_dom_sf"/>
</dbReference>
<dbReference type="InterPro" id="IPR035965">
    <property type="entry name" value="PAS-like_dom_sf"/>
</dbReference>
<dbReference type="InterPro" id="IPR003594">
    <property type="entry name" value="HATPase_dom"/>
</dbReference>
<dbReference type="GO" id="GO:0030295">
    <property type="term" value="F:protein kinase activator activity"/>
    <property type="evidence" value="ECO:0007669"/>
    <property type="project" value="TreeGrafter"/>
</dbReference>
<dbReference type="Pfam" id="PF13185">
    <property type="entry name" value="GAF_2"/>
    <property type="match status" value="2"/>
</dbReference>
<dbReference type="Gene3D" id="3.30.565.10">
    <property type="entry name" value="Histidine kinase-like ATPase, C-terminal domain"/>
    <property type="match status" value="1"/>
</dbReference>
<name>H8GSC1_DEIGI</name>
<dbReference type="PROSITE" id="PS50109">
    <property type="entry name" value="HIS_KIN"/>
    <property type="match status" value="1"/>
</dbReference>
<dbReference type="GO" id="GO:0007234">
    <property type="term" value="P:osmosensory signaling via phosphorelay pathway"/>
    <property type="evidence" value="ECO:0007669"/>
    <property type="project" value="TreeGrafter"/>
</dbReference>
<dbReference type="InterPro" id="IPR036097">
    <property type="entry name" value="HisK_dim/P_sf"/>
</dbReference>
<dbReference type="SMART" id="SM00387">
    <property type="entry name" value="HATPase_c"/>
    <property type="match status" value="1"/>
</dbReference>
<dbReference type="GO" id="GO:0000156">
    <property type="term" value="F:phosphorelay response regulator activity"/>
    <property type="evidence" value="ECO:0007669"/>
    <property type="project" value="TreeGrafter"/>
</dbReference>
<dbReference type="Gene3D" id="1.10.287.130">
    <property type="match status" value="1"/>
</dbReference>
<dbReference type="GO" id="GO:0000155">
    <property type="term" value="F:phosphorelay sensor kinase activity"/>
    <property type="evidence" value="ECO:0007669"/>
    <property type="project" value="InterPro"/>
</dbReference>
<keyword evidence="4" id="KW-0808">Transferase</keyword>
<evidence type="ECO:0000256" key="1">
    <source>
        <dbReference type="ARBA" id="ARBA00000085"/>
    </source>
</evidence>
<dbReference type="eggNOG" id="COG4251">
    <property type="taxonomic scope" value="Bacteria"/>
</dbReference>
<dbReference type="SUPFAM" id="SSF55785">
    <property type="entry name" value="PYP-like sensor domain (PAS domain)"/>
    <property type="match status" value="1"/>
</dbReference>
<gene>
    <name evidence="7" type="ordered locus">DGo_CA1267</name>
</gene>
<evidence type="ECO:0000256" key="4">
    <source>
        <dbReference type="ARBA" id="ARBA00022679"/>
    </source>
</evidence>
<evidence type="ECO:0000256" key="2">
    <source>
        <dbReference type="ARBA" id="ARBA00012438"/>
    </source>
</evidence>